<feature type="region of interest" description="Disordered" evidence="1">
    <location>
        <begin position="20"/>
        <end position="43"/>
    </location>
</feature>
<dbReference type="Proteomes" id="UP000516444">
    <property type="component" value="Chromosome"/>
</dbReference>
<sequence length="103" mass="11236">MERAMAWRAFRSTAMTMVADATAESPDGSGPSGPEWRQMPQNKRHLGPLVCLLTPLRGPGPMWRATHPAPADITGRHRASQGEARALQAVRAPAPRNPKMDSR</sequence>
<gene>
    <name evidence="2" type="ORF">GCM10017557_59210</name>
</gene>
<dbReference type="KEGG" id="sgm:GCM10017557_59210"/>
<name>A0A7G1P7Q5_9ACTN</name>
<evidence type="ECO:0000313" key="3">
    <source>
        <dbReference type="Proteomes" id="UP000516444"/>
    </source>
</evidence>
<evidence type="ECO:0000313" key="2">
    <source>
        <dbReference type="EMBL" id="BCL31062.1"/>
    </source>
</evidence>
<evidence type="ECO:0000256" key="1">
    <source>
        <dbReference type="SAM" id="MobiDB-lite"/>
    </source>
</evidence>
<reference evidence="2 3" key="1">
    <citation type="journal article" date="2014" name="Int. J. Syst. Evol. Microbiol.">
        <title>Complete genome sequence of Corynebacterium casei LMG S-19264T (=DSM 44701T), isolated from a smear-ripened cheese.</title>
        <authorList>
            <consortium name="US DOE Joint Genome Institute (JGI-PGF)"/>
            <person name="Walter F."/>
            <person name="Albersmeier A."/>
            <person name="Kalinowski J."/>
            <person name="Ruckert C."/>
        </authorList>
    </citation>
    <scope>NUCLEOTIDE SEQUENCE [LARGE SCALE GENOMIC DNA]</scope>
    <source>
        <strain evidence="2 3">JCM 4677</strain>
    </source>
</reference>
<accession>A0A7G1P7Q5</accession>
<feature type="region of interest" description="Disordered" evidence="1">
    <location>
        <begin position="61"/>
        <end position="103"/>
    </location>
</feature>
<dbReference type="EMBL" id="AP023440">
    <property type="protein sequence ID" value="BCL31062.1"/>
    <property type="molecule type" value="Genomic_DNA"/>
</dbReference>
<protein>
    <submittedName>
        <fullName evidence="2">Uncharacterized protein</fullName>
    </submittedName>
</protein>
<dbReference type="AlphaFoldDB" id="A0A7G1P7Q5"/>
<proteinExistence type="predicted"/>
<organism evidence="2 3">
    <name type="scientific">Streptomyces aurantiacus</name>
    <dbReference type="NCBI Taxonomy" id="47760"/>
    <lineage>
        <taxon>Bacteria</taxon>
        <taxon>Bacillati</taxon>
        <taxon>Actinomycetota</taxon>
        <taxon>Actinomycetes</taxon>
        <taxon>Kitasatosporales</taxon>
        <taxon>Streptomycetaceae</taxon>
        <taxon>Streptomyces</taxon>
        <taxon>Streptomyces aurantiacus group</taxon>
    </lineage>
</organism>
<keyword evidence="3" id="KW-1185">Reference proteome</keyword>